<dbReference type="HAMAP" id="MF_01151">
    <property type="entry name" value="GrpE"/>
    <property type="match status" value="1"/>
</dbReference>
<organism evidence="14 15">
    <name type="scientific">Naumannella halotolerans</name>
    <dbReference type="NCBI Taxonomy" id="993414"/>
    <lineage>
        <taxon>Bacteria</taxon>
        <taxon>Bacillati</taxon>
        <taxon>Actinomycetota</taxon>
        <taxon>Actinomycetes</taxon>
        <taxon>Propionibacteriales</taxon>
        <taxon>Propionibacteriaceae</taxon>
        <taxon>Naumannella</taxon>
    </lineage>
</organism>
<evidence type="ECO:0000256" key="1">
    <source>
        <dbReference type="ARBA" id="ARBA00004496"/>
    </source>
</evidence>
<dbReference type="PROSITE" id="PS01071">
    <property type="entry name" value="GRPE"/>
    <property type="match status" value="1"/>
</dbReference>
<feature type="region of interest" description="Disordered" evidence="13">
    <location>
        <begin position="1"/>
        <end position="52"/>
    </location>
</feature>
<dbReference type="GO" id="GO:0042803">
    <property type="term" value="F:protein homodimerization activity"/>
    <property type="evidence" value="ECO:0007669"/>
    <property type="project" value="InterPro"/>
</dbReference>
<dbReference type="GO" id="GO:0005737">
    <property type="term" value="C:cytoplasm"/>
    <property type="evidence" value="ECO:0007669"/>
    <property type="project" value="UniProtKB-SubCell"/>
</dbReference>
<comment type="similarity">
    <text evidence="2 10 12">Belongs to the GrpE family.</text>
</comment>
<evidence type="ECO:0000256" key="2">
    <source>
        <dbReference type="ARBA" id="ARBA00009054"/>
    </source>
</evidence>
<evidence type="ECO:0000256" key="10">
    <source>
        <dbReference type="HAMAP-Rule" id="MF_01151"/>
    </source>
</evidence>
<name>A0A4R7JDH0_9ACTN</name>
<feature type="compositionally biased region" description="Low complexity" evidence="13">
    <location>
        <begin position="11"/>
        <end position="27"/>
    </location>
</feature>
<evidence type="ECO:0000256" key="8">
    <source>
        <dbReference type="ARBA" id="ARBA00072274"/>
    </source>
</evidence>
<evidence type="ECO:0000256" key="7">
    <source>
        <dbReference type="ARBA" id="ARBA00053401"/>
    </source>
</evidence>
<dbReference type="GO" id="GO:0051082">
    <property type="term" value="F:unfolded protein binding"/>
    <property type="evidence" value="ECO:0007669"/>
    <property type="project" value="TreeGrafter"/>
</dbReference>
<proteinExistence type="inferred from homology"/>
<dbReference type="PRINTS" id="PR00773">
    <property type="entry name" value="GRPEPROTEIN"/>
</dbReference>
<evidence type="ECO:0000256" key="9">
    <source>
        <dbReference type="ARBA" id="ARBA00076414"/>
    </source>
</evidence>
<dbReference type="GO" id="GO:0006457">
    <property type="term" value="P:protein folding"/>
    <property type="evidence" value="ECO:0007669"/>
    <property type="project" value="InterPro"/>
</dbReference>
<gene>
    <name evidence="10" type="primary">grpE</name>
    <name evidence="14" type="ORF">CLV29_2211</name>
</gene>
<dbReference type="SUPFAM" id="SSF58014">
    <property type="entry name" value="Coiled-coil domain of nucleotide exchange factor GrpE"/>
    <property type="match status" value="1"/>
</dbReference>
<dbReference type="EMBL" id="SOAW01000001">
    <property type="protein sequence ID" value="TDT34539.1"/>
    <property type="molecule type" value="Genomic_DNA"/>
</dbReference>
<dbReference type="Proteomes" id="UP000295371">
    <property type="component" value="Unassembled WGS sequence"/>
</dbReference>
<dbReference type="Gene3D" id="2.30.22.10">
    <property type="entry name" value="Head domain of nucleotide exchange factor GrpE"/>
    <property type="match status" value="1"/>
</dbReference>
<dbReference type="OrthoDB" id="5191115at2"/>
<keyword evidence="4 10" id="KW-0963">Cytoplasm</keyword>
<keyword evidence="15" id="KW-1185">Reference proteome</keyword>
<evidence type="ECO:0000256" key="3">
    <source>
        <dbReference type="ARBA" id="ARBA00011738"/>
    </source>
</evidence>
<dbReference type="AlphaFoldDB" id="A0A4R7JDH0"/>
<dbReference type="Gene3D" id="3.90.20.20">
    <property type="match status" value="1"/>
</dbReference>
<evidence type="ECO:0000313" key="14">
    <source>
        <dbReference type="EMBL" id="TDT34539.1"/>
    </source>
</evidence>
<comment type="subcellular location">
    <subcellularLocation>
        <location evidence="1 10">Cytoplasm</location>
    </subcellularLocation>
</comment>
<evidence type="ECO:0000256" key="11">
    <source>
        <dbReference type="RuleBase" id="RU000639"/>
    </source>
</evidence>
<evidence type="ECO:0000313" key="15">
    <source>
        <dbReference type="Proteomes" id="UP000295371"/>
    </source>
</evidence>
<evidence type="ECO:0000256" key="4">
    <source>
        <dbReference type="ARBA" id="ARBA00022490"/>
    </source>
</evidence>
<keyword evidence="5 10" id="KW-0346">Stress response</keyword>
<sequence>MNTEDRFGSTGPDQGAADAAGADNDTAPQEQTATPDEPVAETGAETDRVSELETALAERTDDLKRLQAEYVNYKKRVDRDRDLARRAGAEKVINDLLGTLDNIASARQHEEMSDGFKAVASSIERLAEANGLVAFGTQGEAFDPNVHEAMMQTQQSGISEPTVADVLQVGYRLGDRVLRPARVIVAQPGDEEPVQEG</sequence>
<dbReference type="InterPro" id="IPR009012">
    <property type="entry name" value="GrpE_head"/>
</dbReference>
<evidence type="ECO:0000256" key="12">
    <source>
        <dbReference type="RuleBase" id="RU004478"/>
    </source>
</evidence>
<accession>A0A4R7JDH0</accession>
<evidence type="ECO:0000256" key="5">
    <source>
        <dbReference type="ARBA" id="ARBA00023016"/>
    </source>
</evidence>
<dbReference type="FunFam" id="2.30.22.10:FF:000001">
    <property type="entry name" value="Protein GrpE"/>
    <property type="match status" value="1"/>
</dbReference>
<dbReference type="Pfam" id="PF01025">
    <property type="entry name" value="GrpE"/>
    <property type="match status" value="1"/>
</dbReference>
<dbReference type="GO" id="GO:0051087">
    <property type="term" value="F:protein-folding chaperone binding"/>
    <property type="evidence" value="ECO:0007669"/>
    <property type="project" value="InterPro"/>
</dbReference>
<dbReference type="CDD" id="cd00446">
    <property type="entry name" value="GrpE"/>
    <property type="match status" value="1"/>
</dbReference>
<evidence type="ECO:0000256" key="13">
    <source>
        <dbReference type="SAM" id="MobiDB-lite"/>
    </source>
</evidence>
<dbReference type="InterPro" id="IPR000740">
    <property type="entry name" value="GrpE"/>
</dbReference>
<evidence type="ECO:0000256" key="6">
    <source>
        <dbReference type="ARBA" id="ARBA00023186"/>
    </source>
</evidence>
<reference evidence="14 15" key="1">
    <citation type="submission" date="2019-03" db="EMBL/GenBank/DDBJ databases">
        <title>Genomic Encyclopedia of Archaeal and Bacterial Type Strains, Phase II (KMG-II): from individual species to whole genera.</title>
        <authorList>
            <person name="Goeker M."/>
        </authorList>
    </citation>
    <scope>NUCLEOTIDE SEQUENCE [LARGE SCALE GENOMIC DNA]</scope>
    <source>
        <strain evidence="14 15">DSM 24323</strain>
    </source>
</reference>
<dbReference type="SUPFAM" id="SSF51064">
    <property type="entry name" value="Head domain of nucleotide exchange factor GrpE"/>
    <property type="match status" value="1"/>
</dbReference>
<dbReference type="PANTHER" id="PTHR21237">
    <property type="entry name" value="GRPE PROTEIN"/>
    <property type="match status" value="1"/>
</dbReference>
<dbReference type="InterPro" id="IPR013805">
    <property type="entry name" value="GrpE_CC"/>
</dbReference>
<comment type="function">
    <text evidence="7 10 11">Participates actively in the response to hyperosmotic and heat shock by preventing the aggregation of stress-denatured proteins, in association with DnaK and GrpE. It is the nucleotide exchange factor for DnaK and may function as a thermosensor. Unfolded proteins bind initially to DnaJ; upon interaction with the DnaJ-bound protein, DnaK hydrolyzes its bound ATP, resulting in the formation of a stable complex. GrpE releases ADP from DnaK; ATP binding to DnaK triggers the release of the substrate protein, thus completing the reaction cycle. Several rounds of ATP-dependent interactions between DnaJ, DnaK and GrpE are required for fully efficient folding.</text>
</comment>
<comment type="subunit">
    <text evidence="3 10">Homodimer.</text>
</comment>
<keyword evidence="6 10" id="KW-0143">Chaperone</keyword>
<comment type="caution">
    <text evidence="14">The sequence shown here is derived from an EMBL/GenBank/DDBJ whole genome shotgun (WGS) entry which is preliminary data.</text>
</comment>
<dbReference type="RefSeq" id="WP_133754897.1">
    <property type="nucleotide sequence ID" value="NZ_CP171129.1"/>
</dbReference>
<protein>
    <recommendedName>
        <fullName evidence="8 10">Protein GrpE</fullName>
    </recommendedName>
    <alternativeName>
        <fullName evidence="9 10">HSP-70 cofactor</fullName>
    </alternativeName>
</protein>
<dbReference type="GO" id="GO:0000774">
    <property type="term" value="F:adenyl-nucleotide exchange factor activity"/>
    <property type="evidence" value="ECO:0007669"/>
    <property type="project" value="InterPro"/>
</dbReference>
<dbReference type="PANTHER" id="PTHR21237:SF23">
    <property type="entry name" value="GRPE PROTEIN HOMOLOG, MITOCHONDRIAL"/>
    <property type="match status" value="1"/>
</dbReference>